<reference evidence="2" key="1">
    <citation type="journal article" date="2022" name="bioRxiv">
        <title>Sequencing and chromosome-scale assembly of the giantPleurodeles waltlgenome.</title>
        <authorList>
            <person name="Brown T."/>
            <person name="Elewa A."/>
            <person name="Iarovenko S."/>
            <person name="Subramanian E."/>
            <person name="Araus A.J."/>
            <person name="Petzold A."/>
            <person name="Susuki M."/>
            <person name="Suzuki K.-i.T."/>
            <person name="Hayashi T."/>
            <person name="Toyoda A."/>
            <person name="Oliveira C."/>
            <person name="Osipova E."/>
            <person name="Leigh N.D."/>
            <person name="Simon A."/>
            <person name="Yun M.H."/>
        </authorList>
    </citation>
    <scope>NUCLEOTIDE SEQUENCE</scope>
    <source>
        <strain evidence="2">20211129_DDA</strain>
        <tissue evidence="2">Liver</tissue>
    </source>
</reference>
<keyword evidence="3" id="KW-1185">Reference proteome</keyword>
<evidence type="ECO:0000313" key="2">
    <source>
        <dbReference type="EMBL" id="KAJ1169171.1"/>
    </source>
</evidence>
<name>A0AAV7SYK1_PLEWA</name>
<comment type="caution">
    <text evidence="2">The sequence shown here is derived from an EMBL/GenBank/DDBJ whole genome shotgun (WGS) entry which is preliminary data.</text>
</comment>
<protein>
    <submittedName>
        <fullName evidence="2">Uncharacterized protein</fullName>
    </submittedName>
</protein>
<feature type="region of interest" description="Disordered" evidence="1">
    <location>
        <begin position="1"/>
        <end position="20"/>
    </location>
</feature>
<organism evidence="2 3">
    <name type="scientific">Pleurodeles waltl</name>
    <name type="common">Iberian ribbed newt</name>
    <dbReference type="NCBI Taxonomy" id="8319"/>
    <lineage>
        <taxon>Eukaryota</taxon>
        <taxon>Metazoa</taxon>
        <taxon>Chordata</taxon>
        <taxon>Craniata</taxon>
        <taxon>Vertebrata</taxon>
        <taxon>Euteleostomi</taxon>
        <taxon>Amphibia</taxon>
        <taxon>Batrachia</taxon>
        <taxon>Caudata</taxon>
        <taxon>Salamandroidea</taxon>
        <taxon>Salamandridae</taxon>
        <taxon>Pleurodelinae</taxon>
        <taxon>Pleurodeles</taxon>
    </lineage>
</organism>
<dbReference type="Proteomes" id="UP001066276">
    <property type="component" value="Chromosome 4_1"/>
</dbReference>
<sequence>MGPLMDRSSPGGRIQTYEPPGTETWGLWSCASPSPVSASRAAGGKSKLMRLEAQKNSSNRGFLPQRDLGAVVLCPSVPCQRAPRSGGESKRMRHQARKNSNRGFLPQRDLRAVVLCPSVPCHCVLCSRGANPNLCASRRERTAATTASFHKETWGLWSCAPLSPVSASH</sequence>
<proteinExistence type="predicted"/>
<accession>A0AAV7SYK1</accession>
<dbReference type="EMBL" id="JANPWB010000007">
    <property type="protein sequence ID" value="KAJ1169171.1"/>
    <property type="molecule type" value="Genomic_DNA"/>
</dbReference>
<evidence type="ECO:0000256" key="1">
    <source>
        <dbReference type="SAM" id="MobiDB-lite"/>
    </source>
</evidence>
<dbReference type="AlphaFoldDB" id="A0AAV7SYK1"/>
<gene>
    <name evidence="2" type="ORF">NDU88_001077</name>
</gene>
<evidence type="ECO:0000313" key="3">
    <source>
        <dbReference type="Proteomes" id="UP001066276"/>
    </source>
</evidence>